<dbReference type="InterPro" id="IPR001537">
    <property type="entry name" value="SpoU_MeTrfase"/>
</dbReference>
<keyword evidence="2" id="KW-0489">Methyltransferase</keyword>
<evidence type="ECO:0000256" key="9">
    <source>
        <dbReference type="PROSITE-ProRule" id="PRU01240"/>
    </source>
</evidence>
<dbReference type="InterPro" id="IPR036852">
    <property type="entry name" value="Peptidase_S8/S53_dom_sf"/>
</dbReference>
<dbReference type="Pfam" id="PF00082">
    <property type="entry name" value="Peptidase_S8"/>
    <property type="match status" value="1"/>
</dbReference>
<dbReference type="GO" id="GO:0004252">
    <property type="term" value="F:serine-type endopeptidase activity"/>
    <property type="evidence" value="ECO:0007669"/>
    <property type="project" value="UniProtKB-UniRule"/>
</dbReference>
<protein>
    <recommendedName>
        <fullName evidence="8">subtilisin</fullName>
        <ecNumber evidence="8">3.4.21.62</ecNumber>
    </recommendedName>
</protein>
<dbReference type="GO" id="GO:0005794">
    <property type="term" value="C:Golgi apparatus"/>
    <property type="evidence" value="ECO:0007669"/>
    <property type="project" value="TreeGrafter"/>
</dbReference>
<evidence type="ECO:0000256" key="10">
    <source>
        <dbReference type="RuleBase" id="RU003355"/>
    </source>
</evidence>
<evidence type="ECO:0000259" key="13">
    <source>
        <dbReference type="Pfam" id="PF00588"/>
    </source>
</evidence>
<reference evidence="16" key="2">
    <citation type="journal article" date="2023" name="Microbiol Resour">
        <title>Decontamination and Annotation of the Draft Genome Sequence of the Oomycete Lagenidium giganteum ARSEF 373.</title>
        <authorList>
            <person name="Morgan W.R."/>
            <person name="Tartar A."/>
        </authorList>
    </citation>
    <scope>NUCLEOTIDE SEQUENCE</scope>
    <source>
        <strain evidence="16">ARSEF 373</strain>
    </source>
</reference>
<dbReference type="PROSITE" id="PS00138">
    <property type="entry name" value="SUBTILASE_SER"/>
    <property type="match status" value="1"/>
</dbReference>
<dbReference type="InterPro" id="IPR015500">
    <property type="entry name" value="Peptidase_S8_subtilisin-rel"/>
</dbReference>
<dbReference type="Gene3D" id="3.40.1280.10">
    <property type="match status" value="1"/>
</dbReference>
<dbReference type="PROSITE" id="PS00137">
    <property type="entry name" value="SUBTILASE_HIS"/>
    <property type="match status" value="1"/>
</dbReference>
<dbReference type="EMBL" id="DAKRPA010000285">
    <property type="protein sequence ID" value="DAZ93870.1"/>
    <property type="molecule type" value="Genomic_DNA"/>
</dbReference>
<dbReference type="SUPFAM" id="SSF52743">
    <property type="entry name" value="Subtilisin-like"/>
    <property type="match status" value="1"/>
</dbReference>
<comment type="similarity">
    <text evidence="1 9 10">Belongs to the peptidase S8 family.</text>
</comment>
<sequence>MRQCHPWALLSALVLAIAALLTTAKTQEPSTGISSRCVFHEAVVSQPFIVSFQSYGQIGALETRASAALSAITTLSLRMQRRTAQARRIPSDFVVVELYSCEAKSAAVCHAVEHDLVSQPVGEPLGIKRVYRDTLVDMISLLSIEEDASARRLSLFRSRKKPAGLIDALDVRSLWDMGYKGQGVKIGVLDTGLSSGNVRNVKERVNWTHEKKNQDTVGHGTFVAGIIGGTDGRCPGIAPEAELYVFRMFTTEQLSFTSWFLDAFNYALHKGINVLNLSTGGPDFRDLPFVEKIRELTANGVVVVSAVGNSGPKYGTLTNPADQIEVIGVGGVGTTNNVADFSSRGMTTWELPFGVGRIKPDIITHSQDISGAHISRGCKVLSGTSVSAPIVSAAIALLASSIPEQHRWDLFNPATVKRVLMESADRLPAYYDEQGLTARNHIFEQGSGKLNVTRSLEMVQELVTKLEDGDNLQQAQQLAAFPSSINMTDCPYMWPLCSQSLYPTSQPLIVNLTVSNPSMVSSAVLGPPKFRPLENGDQLTVSVVAPPVIWPYFCSVGVFIQVADNTSTFVGKASGELVLTIENIDSRPVELIVPIEVLIGERPPKHRRILWDQFHNIPYPSAFVPRDNLLSQRELLDSAGDHLHTNFHQLWNILIGAGYSVEVLPFEYSCIDLARYGTVLLVDPEEEFFVREIEDMHQALKYANTSLLVFADWFDSIVLDSMDLFDTSTLSAWQPVTGGANIPALNALLQEFNIQLGDGSISNDSIQFSSKWKPFPYWSGTHLVQFPVDGYVGSIDASNDTTWLLNRTESILRDMPVLGLYQVPSRHGGRIAVFGDSSCLDASVHHSTTFAHCFDLLLALLNFTNHAEVPPSLLKDDASPAIRLLTTEFVASDRDIPEPRHDPLWKHSKPPHTATQATAASTTQFHACSLCVGHATRGATMSVQASPVELYVVLSNKNGKKNLGTYLRTASAFGAKQVIVVGSDRFGTHGAHGAHKYVDIVHVYDFQQAKDYLGERSCEIVGIKRDGIPLFAAQQANYQRSCAFVVDNEPQMPQFPGLSPEQVAICDRFVHVPHHTANTAQPALETTVETAIVFYHFTLWAKFPVRSFQEATSQGKFDLDAYPTYDAASSAMHAIGARKTAEREAKRACAKAEAEEQEQNSGYGQLFA</sequence>
<evidence type="ECO:0000256" key="11">
    <source>
        <dbReference type="SAM" id="SignalP"/>
    </source>
</evidence>
<evidence type="ECO:0000259" key="14">
    <source>
        <dbReference type="Pfam" id="PF23090"/>
    </source>
</evidence>
<keyword evidence="4" id="KW-0808">Transferase</keyword>
<feature type="domain" description="Peptidase S8/S53" evidence="12">
    <location>
        <begin position="181"/>
        <end position="427"/>
    </location>
</feature>
<evidence type="ECO:0000256" key="5">
    <source>
        <dbReference type="ARBA" id="ARBA00022801"/>
    </source>
</evidence>
<evidence type="ECO:0000256" key="4">
    <source>
        <dbReference type="ARBA" id="ARBA00022679"/>
    </source>
</evidence>
<keyword evidence="17" id="KW-1185">Reference proteome</keyword>
<dbReference type="InterPro" id="IPR057032">
    <property type="entry name" value="MBTPS1_4th"/>
</dbReference>
<feature type="domain" description="tRNA/rRNA methyltransferase SpoU type" evidence="13">
    <location>
        <begin position="950"/>
        <end position="1075"/>
    </location>
</feature>
<reference evidence="16" key="1">
    <citation type="submission" date="2022-11" db="EMBL/GenBank/DDBJ databases">
        <authorList>
            <person name="Morgan W.R."/>
            <person name="Tartar A."/>
        </authorList>
    </citation>
    <scope>NUCLEOTIDE SEQUENCE</scope>
    <source>
        <strain evidence="16">ARSEF 373</strain>
    </source>
</reference>
<keyword evidence="5 9" id="KW-0378">Hydrolase</keyword>
<dbReference type="PRINTS" id="PR00723">
    <property type="entry name" value="SUBTILISIN"/>
</dbReference>
<dbReference type="GO" id="GO:0008173">
    <property type="term" value="F:RNA methyltransferase activity"/>
    <property type="evidence" value="ECO:0007669"/>
    <property type="project" value="InterPro"/>
</dbReference>
<dbReference type="InterPro" id="IPR022398">
    <property type="entry name" value="Peptidase_S8_His-AS"/>
</dbReference>
<accession>A0AAV2YIK5</accession>
<comment type="catalytic activity">
    <reaction evidence="7">
        <text>Hydrolysis of proteins with broad specificity for peptide bonds, and a preference for a large uncharged residue in P1. Hydrolyzes peptide amides.</text>
        <dbReference type="EC" id="3.4.21.62"/>
    </reaction>
</comment>
<dbReference type="InterPro" id="IPR023827">
    <property type="entry name" value="Peptidase_S8_Asp-AS"/>
</dbReference>
<dbReference type="GO" id="GO:0003723">
    <property type="term" value="F:RNA binding"/>
    <property type="evidence" value="ECO:0007669"/>
    <property type="project" value="InterPro"/>
</dbReference>
<organism evidence="16 17">
    <name type="scientific">Lagenidium giganteum</name>
    <dbReference type="NCBI Taxonomy" id="4803"/>
    <lineage>
        <taxon>Eukaryota</taxon>
        <taxon>Sar</taxon>
        <taxon>Stramenopiles</taxon>
        <taxon>Oomycota</taxon>
        <taxon>Peronosporomycetes</taxon>
        <taxon>Pythiales</taxon>
        <taxon>Pythiaceae</taxon>
    </lineage>
</organism>
<evidence type="ECO:0000313" key="16">
    <source>
        <dbReference type="EMBL" id="DAZ93870.1"/>
    </source>
</evidence>
<dbReference type="Proteomes" id="UP001146120">
    <property type="component" value="Unassembled WGS sequence"/>
</dbReference>
<dbReference type="GO" id="GO:0006508">
    <property type="term" value="P:proteolysis"/>
    <property type="evidence" value="ECO:0007669"/>
    <property type="project" value="UniProtKB-KW"/>
</dbReference>
<keyword evidence="3 9" id="KW-0645">Protease</keyword>
<dbReference type="InterPro" id="IPR023828">
    <property type="entry name" value="Peptidase_S8_Ser-AS"/>
</dbReference>
<feature type="active site" description="Charge relay system" evidence="9">
    <location>
        <position position="190"/>
    </location>
</feature>
<evidence type="ECO:0000259" key="12">
    <source>
        <dbReference type="Pfam" id="PF00082"/>
    </source>
</evidence>
<dbReference type="InterPro" id="IPR057060">
    <property type="entry name" value="MBTPS1_3rd"/>
</dbReference>
<evidence type="ECO:0000256" key="1">
    <source>
        <dbReference type="ARBA" id="ARBA00011073"/>
    </source>
</evidence>
<feature type="active site" description="Charge relay system" evidence="9">
    <location>
        <position position="219"/>
    </location>
</feature>
<dbReference type="InterPro" id="IPR000209">
    <property type="entry name" value="Peptidase_S8/S53_dom"/>
</dbReference>
<dbReference type="AlphaFoldDB" id="A0AAV2YIK5"/>
<evidence type="ECO:0000256" key="8">
    <source>
        <dbReference type="ARBA" id="ARBA00023619"/>
    </source>
</evidence>
<keyword evidence="6 9" id="KW-0720">Serine protease</keyword>
<evidence type="ECO:0000256" key="7">
    <source>
        <dbReference type="ARBA" id="ARBA00023529"/>
    </source>
</evidence>
<dbReference type="PROSITE" id="PS51892">
    <property type="entry name" value="SUBTILASE"/>
    <property type="match status" value="1"/>
</dbReference>
<dbReference type="InterPro" id="IPR029026">
    <property type="entry name" value="tRNA_m1G_MTases_N"/>
</dbReference>
<name>A0AAV2YIK5_9STRA</name>
<dbReference type="PANTHER" id="PTHR43806">
    <property type="entry name" value="PEPTIDASE S8"/>
    <property type="match status" value="1"/>
</dbReference>
<dbReference type="Pfam" id="PF23094">
    <property type="entry name" value="MBTPS1_3rd"/>
    <property type="match status" value="1"/>
</dbReference>
<gene>
    <name evidence="16" type="ORF">N0F65_008136</name>
</gene>
<dbReference type="SUPFAM" id="SSF75217">
    <property type="entry name" value="alpha/beta knot"/>
    <property type="match status" value="1"/>
</dbReference>
<dbReference type="Pfam" id="PF23090">
    <property type="entry name" value="MBTPS1_4th"/>
    <property type="match status" value="1"/>
</dbReference>
<dbReference type="Pfam" id="PF00588">
    <property type="entry name" value="SpoU_methylase"/>
    <property type="match status" value="1"/>
</dbReference>
<proteinExistence type="inferred from homology"/>
<comment type="caution">
    <text evidence="16">The sequence shown here is derived from an EMBL/GenBank/DDBJ whole genome shotgun (WGS) entry which is preliminary data.</text>
</comment>
<dbReference type="EC" id="3.4.21.62" evidence="8"/>
<dbReference type="InterPro" id="IPR050131">
    <property type="entry name" value="Peptidase_S8_subtilisin-like"/>
</dbReference>
<feature type="domain" description="MBTPS1 fourth" evidence="14">
    <location>
        <begin position="603"/>
        <end position="876"/>
    </location>
</feature>
<evidence type="ECO:0000256" key="6">
    <source>
        <dbReference type="ARBA" id="ARBA00022825"/>
    </source>
</evidence>
<evidence type="ECO:0000313" key="17">
    <source>
        <dbReference type="Proteomes" id="UP001146120"/>
    </source>
</evidence>
<dbReference type="PANTHER" id="PTHR43806:SF7">
    <property type="entry name" value="MEMBRANE-BOUND TRANSCRIPTION FACTOR SITE-1 PROTEASE"/>
    <property type="match status" value="1"/>
</dbReference>
<feature type="chain" id="PRO_5043438843" description="subtilisin" evidence="11">
    <location>
        <begin position="27"/>
        <end position="1168"/>
    </location>
</feature>
<feature type="domain" description="MBTPS1 third" evidence="15">
    <location>
        <begin position="481"/>
        <end position="585"/>
    </location>
</feature>
<dbReference type="GO" id="GO:0032259">
    <property type="term" value="P:methylation"/>
    <property type="evidence" value="ECO:0007669"/>
    <property type="project" value="UniProtKB-KW"/>
</dbReference>
<evidence type="ECO:0000256" key="3">
    <source>
        <dbReference type="ARBA" id="ARBA00022670"/>
    </source>
</evidence>
<dbReference type="InterPro" id="IPR029028">
    <property type="entry name" value="Alpha/beta_knot_MTases"/>
</dbReference>
<keyword evidence="11" id="KW-0732">Signal</keyword>
<dbReference type="PROSITE" id="PS00136">
    <property type="entry name" value="SUBTILASE_ASP"/>
    <property type="match status" value="1"/>
</dbReference>
<feature type="active site" description="Charge relay system" evidence="9">
    <location>
        <position position="385"/>
    </location>
</feature>
<feature type="signal peptide" evidence="11">
    <location>
        <begin position="1"/>
        <end position="26"/>
    </location>
</feature>
<dbReference type="Gene3D" id="3.40.50.200">
    <property type="entry name" value="Peptidase S8/S53 domain"/>
    <property type="match status" value="1"/>
</dbReference>
<evidence type="ECO:0000256" key="2">
    <source>
        <dbReference type="ARBA" id="ARBA00022603"/>
    </source>
</evidence>
<dbReference type="GO" id="GO:0006396">
    <property type="term" value="P:RNA processing"/>
    <property type="evidence" value="ECO:0007669"/>
    <property type="project" value="InterPro"/>
</dbReference>
<evidence type="ECO:0000259" key="15">
    <source>
        <dbReference type="Pfam" id="PF23094"/>
    </source>
</evidence>